<dbReference type="OrthoDB" id="346426at2759"/>
<dbReference type="RefSeq" id="XP_013233067.1">
    <property type="nucleotide sequence ID" value="XM_013377613.1"/>
</dbReference>
<sequence>MPFRLSLRRPVASRKVSQQSGTDFRGSKDQLSLAEERKDEQCEHTDATNGPNNAVLRTSVAHAASPATTMESRPSSFLRRTLSNLSMRVMPKMRSDSSKGSRERVQMGLNSDVRSDQLSGGIRSGIEAPNPAELDHTRRGFHSLRQRFHAAYHPLPGRVLGGQDGTGEHALHMPIPLRHLHLPHILEGRLHHSTHPVGLTSADQEAEVMQMLQNAANHAKRIIQTAKSERETLRDRAREEAEEEIKALRQALEEENLRAQEKDNNGADLIRLATKDEDERMRQLLECSAERMAGAVTLCVDHVLNVDTTLAPERRDTLRHLRKNPPSFLRKSQAGKYPSMRRELAVRALKNRRNLSYSDHSWDFDALDYPQPDGYTEEQEQVYAAILGDRTFKEEDEIKIDFDELERPSPVERFSLAVQSIGTRCGCLLG</sequence>
<dbReference type="VEuPathDB" id="ToxoDB:ETH_00018680"/>
<feature type="compositionally biased region" description="Basic and acidic residues" evidence="2">
    <location>
        <begin position="34"/>
        <end position="46"/>
    </location>
</feature>
<dbReference type="EMBL" id="HG675711">
    <property type="protein sequence ID" value="CDJ42317.1"/>
    <property type="molecule type" value="Genomic_DNA"/>
</dbReference>
<dbReference type="Proteomes" id="UP000030747">
    <property type="component" value="Unassembled WGS sequence"/>
</dbReference>
<dbReference type="Gene3D" id="1.20.5.2950">
    <property type="match status" value="1"/>
</dbReference>
<reference evidence="3" key="2">
    <citation type="submission" date="2013-10" db="EMBL/GenBank/DDBJ databases">
        <authorList>
            <person name="Aslett M."/>
        </authorList>
    </citation>
    <scope>NUCLEOTIDE SEQUENCE [LARGE SCALE GENOMIC DNA]</scope>
    <source>
        <strain evidence="3">Houghton</strain>
    </source>
</reference>
<evidence type="ECO:0000256" key="2">
    <source>
        <dbReference type="SAM" id="MobiDB-lite"/>
    </source>
</evidence>
<evidence type="ECO:0000256" key="1">
    <source>
        <dbReference type="SAM" id="Coils"/>
    </source>
</evidence>
<dbReference type="GeneID" id="25252869"/>
<dbReference type="VEuPathDB" id="ToxoDB:ETH2_1501400"/>
<protein>
    <submittedName>
        <fullName evidence="3">Vacuolar (H+)-ATPase G subunit domain-containing protein, putative</fullName>
    </submittedName>
</protein>
<proteinExistence type="predicted"/>
<dbReference type="OMA" id="CEHTDAT"/>
<feature type="region of interest" description="Disordered" evidence="2">
    <location>
        <begin position="1"/>
        <end position="53"/>
    </location>
</feature>
<dbReference type="AlphaFoldDB" id="U6KW04"/>
<name>U6KW04_EIMTE</name>
<gene>
    <name evidence="3" type="ORF">ETH_00018680</name>
</gene>
<evidence type="ECO:0000313" key="4">
    <source>
        <dbReference type="Proteomes" id="UP000030747"/>
    </source>
</evidence>
<accession>U6KW04</accession>
<feature type="region of interest" description="Disordered" evidence="2">
    <location>
        <begin position="114"/>
        <end position="134"/>
    </location>
</feature>
<feature type="coiled-coil region" evidence="1">
    <location>
        <begin position="209"/>
        <end position="265"/>
    </location>
</feature>
<organism evidence="3 4">
    <name type="scientific">Eimeria tenella</name>
    <name type="common">Coccidian parasite</name>
    <dbReference type="NCBI Taxonomy" id="5802"/>
    <lineage>
        <taxon>Eukaryota</taxon>
        <taxon>Sar</taxon>
        <taxon>Alveolata</taxon>
        <taxon>Apicomplexa</taxon>
        <taxon>Conoidasida</taxon>
        <taxon>Coccidia</taxon>
        <taxon>Eucoccidiorida</taxon>
        <taxon>Eimeriorina</taxon>
        <taxon>Eimeriidae</taxon>
        <taxon>Eimeria</taxon>
    </lineage>
</organism>
<reference evidence="3" key="1">
    <citation type="submission" date="2013-10" db="EMBL/GenBank/DDBJ databases">
        <title>Genomic analysis of the causative agents of coccidiosis in chickens.</title>
        <authorList>
            <person name="Reid A.J."/>
            <person name="Blake D."/>
            <person name="Billington K."/>
            <person name="Browne H."/>
            <person name="Dunn M."/>
            <person name="Hung S."/>
            <person name="Kawahara F."/>
            <person name="Miranda-Saavedra D."/>
            <person name="Mourier T."/>
            <person name="Nagra H."/>
            <person name="Otto T.D."/>
            <person name="Rawlings N."/>
            <person name="Sanchez A."/>
            <person name="Sanders M."/>
            <person name="Subramaniam C."/>
            <person name="Tay Y."/>
            <person name="Dear P."/>
            <person name="Doerig C."/>
            <person name="Gruber A."/>
            <person name="Parkinson J."/>
            <person name="Shirley M."/>
            <person name="Wan K.L."/>
            <person name="Berriman M."/>
            <person name="Tomley F."/>
            <person name="Pain A."/>
        </authorList>
    </citation>
    <scope>NUCLEOTIDE SEQUENCE [LARGE SCALE GENOMIC DNA]</scope>
    <source>
        <strain evidence="3">Houghton</strain>
    </source>
</reference>
<evidence type="ECO:0000313" key="3">
    <source>
        <dbReference type="EMBL" id="CDJ42317.1"/>
    </source>
</evidence>
<keyword evidence="1" id="KW-0175">Coiled coil</keyword>
<keyword evidence="4" id="KW-1185">Reference proteome</keyword>